<evidence type="ECO:0000256" key="2">
    <source>
        <dbReference type="SAM" id="Phobius"/>
    </source>
</evidence>
<feature type="compositionally biased region" description="Polar residues" evidence="1">
    <location>
        <begin position="351"/>
        <end position="362"/>
    </location>
</feature>
<feature type="region of interest" description="Disordered" evidence="1">
    <location>
        <begin position="89"/>
        <end position="172"/>
    </location>
</feature>
<dbReference type="AlphaFoldDB" id="A0A139HGZ5"/>
<evidence type="ECO:0000313" key="4">
    <source>
        <dbReference type="Proteomes" id="UP000070133"/>
    </source>
</evidence>
<dbReference type="EMBL" id="LFZN01000051">
    <property type="protein sequence ID" value="KXT01662.1"/>
    <property type="molecule type" value="Genomic_DNA"/>
</dbReference>
<dbReference type="STRING" id="321146.A0A139HGZ5"/>
<feature type="compositionally biased region" description="Basic and acidic residues" evidence="1">
    <location>
        <begin position="149"/>
        <end position="168"/>
    </location>
</feature>
<feature type="region of interest" description="Disordered" evidence="1">
    <location>
        <begin position="316"/>
        <end position="362"/>
    </location>
</feature>
<organism evidence="3 4">
    <name type="scientific">Pseudocercospora eumusae</name>
    <dbReference type="NCBI Taxonomy" id="321146"/>
    <lineage>
        <taxon>Eukaryota</taxon>
        <taxon>Fungi</taxon>
        <taxon>Dikarya</taxon>
        <taxon>Ascomycota</taxon>
        <taxon>Pezizomycotina</taxon>
        <taxon>Dothideomycetes</taxon>
        <taxon>Dothideomycetidae</taxon>
        <taxon>Mycosphaerellales</taxon>
        <taxon>Mycosphaerellaceae</taxon>
        <taxon>Pseudocercospora</taxon>
    </lineage>
</organism>
<feature type="compositionally biased region" description="Basic and acidic residues" evidence="1">
    <location>
        <begin position="55"/>
        <end position="64"/>
    </location>
</feature>
<feature type="compositionally biased region" description="Basic residues" evidence="1">
    <location>
        <begin position="138"/>
        <end position="148"/>
    </location>
</feature>
<feature type="transmembrane region" description="Helical" evidence="2">
    <location>
        <begin position="519"/>
        <end position="537"/>
    </location>
</feature>
<accession>A0A139HGZ5</accession>
<dbReference type="Proteomes" id="UP000070133">
    <property type="component" value="Unassembled WGS sequence"/>
</dbReference>
<keyword evidence="2" id="KW-0812">Transmembrane</keyword>
<keyword evidence="2" id="KW-0472">Membrane</keyword>
<evidence type="ECO:0000313" key="3">
    <source>
        <dbReference type="EMBL" id="KXT01662.1"/>
    </source>
</evidence>
<feature type="compositionally biased region" description="Polar residues" evidence="1">
    <location>
        <begin position="117"/>
        <end position="129"/>
    </location>
</feature>
<keyword evidence="4" id="KW-1185">Reference proteome</keyword>
<feature type="compositionally biased region" description="Polar residues" evidence="1">
    <location>
        <begin position="94"/>
        <end position="109"/>
    </location>
</feature>
<proteinExistence type="predicted"/>
<evidence type="ECO:0000256" key="1">
    <source>
        <dbReference type="SAM" id="MobiDB-lite"/>
    </source>
</evidence>
<gene>
    <name evidence="3" type="ORF">AC578_2772</name>
</gene>
<comment type="caution">
    <text evidence="3">The sequence shown here is derived from an EMBL/GenBank/DDBJ whole genome shotgun (WGS) entry which is preliminary data.</text>
</comment>
<feature type="compositionally biased region" description="Basic and acidic residues" evidence="1">
    <location>
        <begin position="231"/>
        <end position="240"/>
    </location>
</feature>
<sequence>MSASLASGLWDFSHILDFHNNSLVASTPSTTAEEPLPEPLQPAIDNKTRAANSASRREHAHNLDQDVTANERVTLGDFSKVWQFTGTAPPFLPTPQSDVTHTNASSNGSLPKRQHSVSETTEGGQSTDNAQDKPLSKTQRKKANRKARKEKEKERAEQEKQETDRIDSEDNAGLKVVDKPAPLQQADAVKAINPVTAWQNASTVLTQKYAADVKAANEKRKLDVATPAQPSEHKFKETFKKTAPTQGALGTRRKYEATEYTIHDASGSHKVSSLTDVQPPAAPSPKQKSGKKSQITPPTTDDEEITARAVSAVQQAMASIKRGDTPTPAPNTGLPRTKSAPLTPAKAGKQVQANTQPVQKSKNFTTPKQAKTLNLVPSTVGVQPAKAVNTLLSSQPAPSLFSQIGALPPTPKLIPGPYIKPPAAIEPLINRSEEDRHLALLMRCMHYFPADRKHLVSPMNMTSHNEDPKGIHVFVDASNIFIGFMDALKQARGIHPLQHMPQANLSFDSLALLMERRCAVLYTYIFFFLFSLIISLIPHH</sequence>
<protein>
    <submittedName>
        <fullName evidence="3">Uncharacterized protein</fullName>
    </submittedName>
</protein>
<keyword evidence="2" id="KW-1133">Transmembrane helix</keyword>
<dbReference type="OrthoDB" id="5590473at2759"/>
<name>A0A139HGZ5_9PEZI</name>
<reference evidence="3 4" key="1">
    <citation type="submission" date="2015-07" db="EMBL/GenBank/DDBJ databases">
        <title>Comparative genomics of the Sigatoka disease complex on banana suggests a link between parallel evolutionary changes in Pseudocercospora fijiensis and Pseudocercospora eumusae and increased virulence on the banana host.</title>
        <authorList>
            <person name="Chang T.-C."/>
            <person name="Salvucci A."/>
            <person name="Crous P.W."/>
            <person name="Stergiopoulos I."/>
        </authorList>
    </citation>
    <scope>NUCLEOTIDE SEQUENCE [LARGE SCALE GENOMIC DNA]</scope>
    <source>
        <strain evidence="3 4">CBS 114824</strain>
    </source>
</reference>
<feature type="region of interest" description="Disordered" evidence="1">
    <location>
        <begin position="48"/>
        <end position="68"/>
    </location>
</feature>
<feature type="region of interest" description="Disordered" evidence="1">
    <location>
        <begin position="221"/>
        <end position="304"/>
    </location>
</feature>